<keyword evidence="1" id="KW-0472">Membrane</keyword>
<sequence length="224" mass="24432">MFEWLGKSVWWFARAVFALSCVAVAGYAFAYLYGEFRTDDPFAAQFAVSGWDVPAHFFAAGLALLLVPLQLSATVRRRLPGLHRLGGWLYVAAVAIGAVSGLFLAQSAQGGSISQAGFTVLSLLWPLTTALGIRHAIARDIAAHRRWMCRSIALTTGAITLRMMLAFGIVLELPFMPVYVAAAWLSWMFNLAVCELILRWPAIQRRIGRPGRAARRLASPPAGA</sequence>
<evidence type="ECO:0000313" key="3">
    <source>
        <dbReference type="Proteomes" id="UP000190061"/>
    </source>
</evidence>
<feature type="transmembrane region" description="Helical" evidence="1">
    <location>
        <begin position="12"/>
        <end position="33"/>
    </location>
</feature>
<name>A0A1T4RJ15_9GAMM</name>
<dbReference type="STRING" id="1122188.SAMN02745674_02185"/>
<protein>
    <submittedName>
        <fullName evidence="2">Uncharacterized membrane protein</fullName>
    </submittedName>
</protein>
<feature type="transmembrane region" description="Helical" evidence="1">
    <location>
        <begin position="87"/>
        <end position="106"/>
    </location>
</feature>
<dbReference type="AlphaFoldDB" id="A0A1T4RJ15"/>
<evidence type="ECO:0000313" key="2">
    <source>
        <dbReference type="EMBL" id="SKA15681.1"/>
    </source>
</evidence>
<keyword evidence="1" id="KW-1133">Transmembrane helix</keyword>
<reference evidence="2 3" key="1">
    <citation type="submission" date="2017-02" db="EMBL/GenBank/DDBJ databases">
        <authorList>
            <person name="Peterson S.W."/>
        </authorList>
    </citation>
    <scope>NUCLEOTIDE SEQUENCE [LARGE SCALE GENOMIC DNA]</scope>
    <source>
        <strain evidence="2 3">DSM 21749</strain>
    </source>
</reference>
<feature type="transmembrane region" description="Helical" evidence="1">
    <location>
        <begin position="53"/>
        <end position="75"/>
    </location>
</feature>
<proteinExistence type="predicted"/>
<gene>
    <name evidence="2" type="ORF">SAMN02745674_02185</name>
</gene>
<keyword evidence="1" id="KW-0812">Transmembrane</keyword>
<keyword evidence="3" id="KW-1185">Reference proteome</keyword>
<feature type="transmembrane region" description="Helical" evidence="1">
    <location>
        <begin position="112"/>
        <end position="131"/>
    </location>
</feature>
<dbReference type="Pfam" id="PF10067">
    <property type="entry name" value="DUF2306"/>
    <property type="match status" value="1"/>
</dbReference>
<accession>A0A1T4RJ15</accession>
<dbReference type="EMBL" id="FUXP01000009">
    <property type="protein sequence ID" value="SKA15681.1"/>
    <property type="molecule type" value="Genomic_DNA"/>
</dbReference>
<feature type="transmembrane region" description="Helical" evidence="1">
    <location>
        <begin position="177"/>
        <end position="198"/>
    </location>
</feature>
<feature type="transmembrane region" description="Helical" evidence="1">
    <location>
        <begin position="152"/>
        <end position="171"/>
    </location>
</feature>
<dbReference type="Proteomes" id="UP000190061">
    <property type="component" value="Unassembled WGS sequence"/>
</dbReference>
<organism evidence="2 3">
    <name type="scientific">Lysobacter spongiicola DSM 21749</name>
    <dbReference type="NCBI Taxonomy" id="1122188"/>
    <lineage>
        <taxon>Bacteria</taxon>
        <taxon>Pseudomonadati</taxon>
        <taxon>Pseudomonadota</taxon>
        <taxon>Gammaproteobacteria</taxon>
        <taxon>Lysobacterales</taxon>
        <taxon>Lysobacteraceae</taxon>
        <taxon>Novilysobacter</taxon>
    </lineage>
</organism>
<dbReference type="InterPro" id="IPR018750">
    <property type="entry name" value="DUF2306_membrane"/>
</dbReference>
<dbReference type="OrthoDB" id="8759010at2"/>
<dbReference type="RefSeq" id="WP_078758747.1">
    <property type="nucleotide sequence ID" value="NZ_FUXP01000009.1"/>
</dbReference>
<evidence type="ECO:0000256" key="1">
    <source>
        <dbReference type="SAM" id="Phobius"/>
    </source>
</evidence>